<gene>
    <name evidence="3" type="ORF">VKT23_001450</name>
    <name evidence="2" type="ORF">VKT23_011843</name>
</gene>
<dbReference type="EMBL" id="JBANRG010000026">
    <property type="protein sequence ID" value="KAK7453566.1"/>
    <property type="molecule type" value="Genomic_DNA"/>
</dbReference>
<organism evidence="2 4">
    <name type="scientific">Marasmiellus scandens</name>
    <dbReference type="NCBI Taxonomy" id="2682957"/>
    <lineage>
        <taxon>Eukaryota</taxon>
        <taxon>Fungi</taxon>
        <taxon>Dikarya</taxon>
        <taxon>Basidiomycota</taxon>
        <taxon>Agaricomycotina</taxon>
        <taxon>Agaricomycetes</taxon>
        <taxon>Agaricomycetidae</taxon>
        <taxon>Agaricales</taxon>
        <taxon>Marasmiineae</taxon>
        <taxon>Omphalotaceae</taxon>
        <taxon>Marasmiellus</taxon>
    </lineage>
</organism>
<dbReference type="InterPro" id="IPR032675">
    <property type="entry name" value="LRR_dom_sf"/>
</dbReference>
<comment type="caution">
    <text evidence="2">The sequence shown here is derived from an EMBL/GenBank/DDBJ whole genome shotgun (WGS) entry which is preliminary data.</text>
</comment>
<sequence length="553" mass="62978">MDSPFSHLFCTNYAASLSEASEIHQLLAEPLEKLDHLNLEVTRLEAALSTLKQERDRVEEYINAHKALLSPARRLPPDILSEVFVRCLPEGRNATRSMTDAPLLLGRICRAWREISLSTLRLWTSLHVTIPVFMQENYITEGIQLRTKGIEAWLAKSGPTLPLSISIYAPHGSSSQSPHFSATTLIYLKTLFDCLAVHLHRWKVIELVMHPYFIKLFRGCMDLAFPGWASGQLTNLDTFSLRALGPRNRDAPLRRLLDAPNLQHISWKGDIGDLKHLRMTSSKITHLDFSFQDVLLMSDQMLTHLSRFSATLQFCRLRIQFLAREEKMPKEIVHLPLLHTLDLVFSVARATVDETDALFFRYLSTPALHTLKIIWDPFSAESLSQVPFSSILPLNNQIQKLDIGVKRFNLDALLRCLSLLTNLVELSVRYHTHDGHCDSLLRFLIPSPEQPTLCPRLQNLSLLSEVEAYGRQIKVFLAVLKLVRARSHLGTSEQQLAPLKAVSLRPLVDIYYVPAELCRIEEELDVFRGEDMHIDLGYKKVEDSPFSGQQVED</sequence>
<evidence type="ECO:0000313" key="3">
    <source>
        <dbReference type="EMBL" id="KAK7470015.1"/>
    </source>
</evidence>
<keyword evidence="1" id="KW-0175">Coiled coil</keyword>
<name>A0ABR1J928_9AGAR</name>
<keyword evidence="4" id="KW-1185">Reference proteome</keyword>
<proteinExistence type="predicted"/>
<evidence type="ECO:0000313" key="2">
    <source>
        <dbReference type="EMBL" id="KAK7453566.1"/>
    </source>
</evidence>
<dbReference type="Proteomes" id="UP001498398">
    <property type="component" value="Unassembled WGS sequence"/>
</dbReference>
<protein>
    <recommendedName>
        <fullName evidence="5">F-box domain-containing protein</fullName>
    </recommendedName>
</protein>
<evidence type="ECO:0008006" key="5">
    <source>
        <dbReference type="Google" id="ProtNLM"/>
    </source>
</evidence>
<feature type="coiled-coil region" evidence="1">
    <location>
        <begin position="34"/>
        <end position="64"/>
    </location>
</feature>
<dbReference type="SUPFAM" id="SSF52047">
    <property type="entry name" value="RNI-like"/>
    <property type="match status" value="1"/>
</dbReference>
<dbReference type="Gene3D" id="3.80.10.10">
    <property type="entry name" value="Ribonuclease Inhibitor"/>
    <property type="match status" value="1"/>
</dbReference>
<dbReference type="EMBL" id="JBANRG010000002">
    <property type="protein sequence ID" value="KAK7470015.1"/>
    <property type="molecule type" value="Genomic_DNA"/>
</dbReference>
<reference evidence="2 4" key="1">
    <citation type="submission" date="2024-01" db="EMBL/GenBank/DDBJ databases">
        <title>A draft genome for the cacao thread blight pathogen Marasmiellus scandens.</title>
        <authorList>
            <person name="Baruah I.K."/>
            <person name="Leung J."/>
            <person name="Bukari Y."/>
            <person name="Amoako-Attah I."/>
            <person name="Meinhardt L.W."/>
            <person name="Bailey B.A."/>
            <person name="Cohen S.P."/>
        </authorList>
    </citation>
    <scope>NUCLEOTIDE SEQUENCE [LARGE SCALE GENOMIC DNA]</scope>
    <source>
        <strain evidence="2 4">GH-19</strain>
    </source>
</reference>
<accession>A0ABR1J928</accession>
<evidence type="ECO:0000313" key="4">
    <source>
        <dbReference type="Proteomes" id="UP001498398"/>
    </source>
</evidence>
<evidence type="ECO:0000256" key="1">
    <source>
        <dbReference type="SAM" id="Coils"/>
    </source>
</evidence>